<feature type="non-terminal residue" evidence="1">
    <location>
        <position position="361"/>
    </location>
</feature>
<name>A0A6S7IYL7_PARCT</name>
<dbReference type="EMBL" id="CACRXK020013124">
    <property type="protein sequence ID" value="CAB4024595.1"/>
    <property type="molecule type" value="Genomic_DNA"/>
</dbReference>
<sequence length="361" mass="41550">MKINSGKELEAAKQRFKYARIRATDAFCNEALKIEDRILAAKLRIVSEILECLESPEYAITGCLSLLRELHGLPAIRELFSVYLRRGVLSKLNKAERVANVKSVMLINNILFHFNSKFSRKLSDKVIWPETIKLTGRSFNPILDWQEVSTRKSMGELSQNLHRNLTLDQEVIPYLSAVNSHGDHVVGGEYYEVTVTIIFRTGENKVVPLPDHREGEVIEQYIEGLTVDNCNNVYVVRWFETRTENGNVKAYVLNVLDENFNVKHICKLYFFEVTNNFRFVRIAVNKNNIIMVKYSDPHVYICDGSGQLKYKFERDSRRDTPFPPSLNISNNDEIMLSSDGDMAVHFYTEEGNLKSTIKLPE</sequence>
<accession>A0A6S7IYL7</accession>
<keyword evidence="2" id="KW-1185">Reference proteome</keyword>
<dbReference type="Gene3D" id="2.120.10.30">
    <property type="entry name" value="TolB, C-terminal domain"/>
    <property type="match status" value="1"/>
</dbReference>
<comment type="caution">
    <text evidence="1">The sequence shown here is derived from an EMBL/GenBank/DDBJ whole genome shotgun (WGS) entry which is preliminary data.</text>
</comment>
<protein>
    <submittedName>
        <fullName evidence="1">Uncharacterized protein</fullName>
    </submittedName>
</protein>
<proteinExistence type="predicted"/>
<evidence type="ECO:0000313" key="2">
    <source>
        <dbReference type="Proteomes" id="UP001152795"/>
    </source>
</evidence>
<gene>
    <name evidence="1" type="ORF">PACLA_8A060274</name>
</gene>
<evidence type="ECO:0000313" key="1">
    <source>
        <dbReference type="EMBL" id="CAB4024595.1"/>
    </source>
</evidence>
<dbReference type="AlphaFoldDB" id="A0A6S7IYL7"/>
<dbReference type="Proteomes" id="UP001152795">
    <property type="component" value="Unassembled WGS sequence"/>
</dbReference>
<dbReference type="OrthoDB" id="5986534at2759"/>
<dbReference type="SUPFAM" id="SSF101898">
    <property type="entry name" value="NHL repeat"/>
    <property type="match status" value="1"/>
</dbReference>
<dbReference type="InterPro" id="IPR011042">
    <property type="entry name" value="6-blade_b-propeller_TolB-like"/>
</dbReference>
<organism evidence="1 2">
    <name type="scientific">Paramuricea clavata</name>
    <name type="common">Red gorgonian</name>
    <name type="synonym">Violescent sea-whip</name>
    <dbReference type="NCBI Taxonomy" id="317549"/>
    <lineage>
        <taxon>Eukaryota</taxon>
        <taxon>Metazoa</taxon>
        <taxon>Cnidaria</taxon>
        <taxon>Anthozoa</taxon>
        <taxon>Octocorallia</taxon>
        <taxon>Malacalcyonacea</taxon>
        <taxon>Plexauridae</taxon>
        <taxon>Paramuricea</taxon>
    </lineage>
</organism>
<reference evidence="1" key="1">
    <citation type="submission" date="2020-04" db="EMBL/GenBank/DDBJ databases">
        <authorList>
            <person name="Alioto T."/>
            <person name="Alioto T."/>
            <person name="Gomez Garrido J."/>
        </authorList>
    </citation>
    <scope>NUCLEOTIDE SEQUENCE</scope>
    <source>
        <strain evidence="1">A484AB</strain>
    </source>
</reference>